<dbReference type="Proteomes" id="UP000322667">
    <property type="component" value="Chromosome D08"/>
</dbReference>
<evidence type="ECO:0000313" key="2">
    <source>
        <dbReference type="EMBL" id="TYH58997.1"/>
    </source>
</evidence>
<dbReference type="EMBL" id="CM017630">
    <property type="protein sequence ID" value="TYH58997.1"/>
    <property type="molecule type" value="Genomic_DNA"/>
</dbReference>
<protein>
    <submittedName>
        <fullName evidence="2">Uncharacterized protein</fullName>
    </submittedName>
</protein>
<evidence type="ECO:0000256" key="1">
    <source>
        <dbReference type="SAM" id="MobiDB-lite"/>
    </source>
</evidence>
<keyword evidence="3" id="KW-1185">Reference proteome</keyword>
<gene>
    <name evidence="2" type="ORF">ES332_D08G193800v1</name>
</gene>
<proteinExistence type="predicted"/>
<dbReference type="AlphaFoldDB" id="A0A5D2JVY3"/>
<feature type="compositionally biased region" description="Polar residues" evidence="1">
    <location>
        <begin position="7"/>
        <end position="17"/>
    </location>
</feature>
<organism evidence="2 3">
    <name type="scientific">Gossypium tomentosum</name>
    <name type="common">Hawaiian cotton</name>
    <name type="synonym">Gossypium sandvicense</name>
    <dbReference type="NCBI Taxonomy" id="34277"/>
    <lineage>
        <taxon>Eukaryota</taxon>
        <taxon>Viridiplantae</taxon>
        <taxon>Streptophyta</taxon>
        <taxon>Embryophyta</taxon>
        <taxon>Tracheophyta</taxon>
        <taxon>Spermatophyta</taxon>
        <taxon>Magnoliopsida</taxon>
        <taxon>eudicotyledons</taxon>
        <taxon>Gunneridae</taxon>
        <taxon>Pentapetalae</taxon>
        <taxon>rosids</taxon>
        <taxon>malvids</taxon>
        <taxon>Malvales</taxon>
        <taxon>Malvaceae</taxon>
        <taxon>Malvoideae</taxon>
        <taxon>Gossypium</taxon>
    </lineage>
</organism>
<accession>A0A5D2JVY3</accession>
<feature type="region of interest" description="Disordered" evidence="1">
    <location>
        <begin position="1"/>
        <end position="30"/>
    </location>
</feature>
<sequence length="103" mass="11595">MRESPSKIASCNPSPRTSRIHDSKPGPLQQKTKEVFADAWKTTSKFTFTHMLDSEAATAQHRSVNQDSQISKIEGQLRKICSRVSAETQGHIVDARNLLLYRL</sequence>
<name>A0A5D2JVY3_GOSTO</name>
<reference evidence="2 3" key="1">
    <citation type="submission" date="2019-07" db="EMBL/GenBank/DDBJ databases">
        <title>WGS assembly of Gossypium tomentosum.</title>
        <authorList>
            <person name="Chen Z.J."/>
            <person name="Sreedasyam A."/>
            <person name="Ando A."/>
            <person name="Song Q."/>
            <person name="De L."/>
            <person name="Hulse-Kemp A."/>
            <person name="Ding M."/>
            <person name="Ye W."/>
            <person name="Kirkbride R."/>
            <person name="Jenkins J."/>
            <person name="Plott C."/>
            <person name="Lovell J."/>
            <person name="Lin Y.-M."/>
            <person name="Vaughn R."/>
            <person name="Liu B."/>
            <person name="Li W."/>
            <person name="Simpson S."/>
            <person name="Scheffler B."/>
            <person name="Saski C."/>
            <person name="Grover C."/>
            <person name="Hu G."/>
            <person name="Conover J."/>
            <person name="Carlson J."/>
            <person name="Shu S."/>
            <person name="Boston L."/>
            <person name="Williams M."/>
            <person name="Peterson D."/>
            <person name="Mcgee K."/>
            <person name="Jones D."/>
            <person name="Wendel J."/>
            <person name="Stelly D."/>
            <person name="Grimwood J."/>
            <person name="Schmutz J."/>
        </authorList>
    </citation>
    <scope>NUCLEOTIDE SEQUENCE [LARGE SCALE GENOMIC DNA]</scope>
    <source>
        <strain evidence="2">7179.01</strain>
    </source>
</reference>
<evidence type="ECO:0000313" key="3">
    <source>
        <dbReference type="Proteomes" id="UP000322667"/>
    </source>
</evidence>